<dbReference type="InterPro" id="IPR052514">
    <property type="entry name" value="SAM-dependent_MTase"/>
</dbReference>
<keyword evidence="1" id="KW-1133">Transmembrane helix</keyword>
<dbReference type="OrthoDB" id="411251at2759"/>
<name>A0A7J6M8V9_PEROL</name>
<comment type="caution">
    <text evidence="3">The sequence shown here is derived from an EMBL/GenBank/DDBJ whole genome shotgun (WGS) entry which is preliminary data.</text>
</comment>
<dbReference type="SUPFAM" id="SSF53335">
    <property type="entry name" value="S-adenosyl-L-methionine-dependent methyltransferases"/>
    <property type="match status" value="1"/>
</dbReference>
<dbReference type="Pfam" id="PF05050">
    <property type="entry name" value="Methyltransf_21"/>
    <property type="match status" value="1"/>
</dbReference>
<evidence type="ECO:0000256" key="1">
    <source>
        <dbReference type="SAM" id="Phobius"/>
    </source>
</evidence>
<protein>
    <recommendedName>
        <fullName evidence="2">Methyltransferase FkbM domain-containing protein</fullName>
    </recommendedName>
</protein>
<dbReference type="Gene3D" id="3.40.50.150">
    <property type="entry name" value="Vaccinia Virus protein VP39"/>
    <property type="match status" value="1"/>
</dbReference>
<dbReference type="PANTHER" id="PTHR34203:SF15">
    <property type="entry name" value="SLL1173 PROTEIN"/>
    <property type="match status" value="1"/>
</dbReference>
<dbReference type="Proteomes" id="UP000570595">
    <property type="component" value="Unassembled WGS sequence"/>
</dbReference>
<evidence type="ECO:0000313" key="4">
    <source>
        <dbReference type="Proteomes" id="UP000570595"/>
    </source>
</evidence>
<keyword evidence="1" id="KW-0812">Transmembrane</keyword>
<sequence>MPIPSSSSRLRRSSSLSGGYSLVSLIFAAAMGGVCMQAVQLLLPAIRSQPNVVLPSSTLRGGALLTPDQDSAELRSAGESSATDSKDQLIADLRRQLMEAKSTGGSGEGSGGGGKCLVDAKRRHMRMFDMLRLANYDCQSKGKLIDSYKDAVVVEVGSYLGEELKQFTHAKKVYTFEPTPAKKARIMKAIKKRNMENIVEFYQAAITDKTGTVKLHLECAHWKQQSKEGCVSSQQDTVGAPPPWRSQEFFDKYSIDVPAYRLDDPGLIKEHITLLKVDVQGHEYQVLRGAERILREDPPDMLHLEFSPQLMRKNNNGLEGSVMLEYIYSFGYICFDCAAFTPPAMDKDKRDIRSYHKYFGSNPYDGQQDDTGSGKGDHGQWTDILCVI</sequence>
<dbReference type="NCBIfam" id="TIGR01444">
    <property type="entry name" value="fkbM_fam"/>
    <property type="match status" value="1"/>
</dbReference>
<gene>
    <name evidence="3" type="ORF">FOZ61_007297</name>
</gene>
<keyword evidence="1" id="KW-0472">Membrane</keyword>
<dbReference type="PANTHER" id="PTHR34203">
    <property type="entry name" value="METHYLTRANSFERASE, FKBM FAMILY PROTEIN"/>
    <property type="match status" value="1"/>
</dbReference>
<dbReference type="InterPro" id="IPR029063">
    <property type="entry name" value="SAM-dependent_MTases_sf"/>
</dbReference>
<proteinExistence type="predicted"/>
<dbReference type="AlphaFoldDB" id="A0A7J6M8V9"/>
<feature type="transmembrane region" description="Helical" evidence="1">
    <location>
        <begin position="20"/>
        <end position="43"/>
    </location>
</feature>
<dbReference type="EMBL" id="JABAHT010000044">
    <property type="protein sequence ID" value="KAF4667998.1"/>
    <property type="molecule type" value="Genomic_DNA"/>
</dbReference>
<dbReference type="InterPro" id="IPR006342">
    <property type="entry name" value="FkbM_mtfrase"/>
</dbReference>
<evidence type="ECO:0000259" key="2">
    <source>
        <dbReference type="Pfam" id="PF05050"/>
    </source>
</evidence>
<evidence type="ECO:0000313" key="3">
    <source>
        <dbReference type="EMBL" id="KAF4667998.1"/>
    </source>
</evidence>
<feature type="domain" description="Methyltransferase FkbM" evidence="2">
    <location>
        <begin position="170"/>
        <end position="332"/>
    </location>
</feature>
<organism evidence="3 4">
    <name type="scientific">Perkinsus olseni</name>
    <name type="common">Perkinsus atlanticus</name>
    <dbReference type="NCBI Taxonomy" id="32597"/>
    <lineage>
        <taxon>Eukaryota</taxon>
        <taxon>Sar</taxon>
        <taxon>Alveolata</taxon>
        <taxon>Perkinsozoa</taxon>
        <taxon>Perkinsea</taxon>
        <taxon>Perkinsida</taxon>
        <taxon>Perkinsidae</taxon>
        <taxon>Perkinsus</taxon>
    </lineage>
</organism>
<accession>A0A7J6M8V9</accession>
<reference evidence="3 4" key="1">
    <citation type="submission" date="2020-04" db="EMBL/GenBank/DDBJ databases">
        <title>Perkinsus olseni comparative genomics.</title>
        <authorList>
            <person name="Bogema D.R."/>
        </authorList>
    </citation>
    <scope>NUCLEOTIDE SEQUENCE [LARGE SCALE GENOMIC DNA]</scope>
    <source>
        <strain evidence="3">ATCC PRA-179</strain>
    </source>
</reference>